<gene>
    <name evidence="4" type="primary">rutR_2</name>
    <name evidence="4" type="ORF">GALL_365800</name>
</gene>
<keyword evidence="1" id="KW-0238">DNA-binding</keyword>
<proteinExistence type="predicted"/>
<evidence type="ECO:0000313" key="4">
    <source>
        <dbReference type="EMBL" id="OIQ81656.1"/>
    </source>
</evidence>
<feature type="domain" description="HTH tetR-type" evidence="3">
    <location>
        <begin position="20"/>
        <end position="80"/>
    </location>
</feature>
<dbReference type="EMBL" id="MLJW01000897">
    <property type="protein sequence ID" value="OIQ81656.1"/>
    <property type="molecule type" value="Genomic_DNA"/>
</dbReference>
<name>A0A1J5QDW3_9ZZZZ</name>
<evidence type="ECO:0000256" key="2">
    <source>
        <dbReference type="SAM" id="MobiDB-lite"/>
    </source>
</evidence>
<dbReference type="Gene3D" id="1.10.357.10">
    <property type="entry name" value="Tetracycline Repressor, domain 2"/>
    <property type="match status" value="1"/>
</dbReference>
<comment type="caution">
    <text evidence="4">The sequence shown here is derived from an EMBL/GenBank/DDBJ whole genome shotgun (WGS) entry which is preliminary data.</text>
</comment>
<dbReference type="InterPro" id="IPR050109">
    <property type="entry name" value="HTH-type_TetR-like_transc_reg"/>
</dbReference>
<dbReference type="PROSITE" id="PS01081">
    <property type="entry name" value="HTH_TETR_1"/>
    <property type="match status" value="1"/>
</dbReference>
<evidence type="ECO:0000259" key="3">
    <source>
        <dbReference type="PROSITE" id="PS50977"/>
    </source>
</evidence>
<dbReference type="Pfam" id="PF00440">
    <property type="entry name" value="TetR_N"/>
    <property type="match status" value="1"/>
</dbReference>
<dbReference type="InterPro" id="IPR001647">
    <property type="entry name" value="HTH_TetR"/>
</dbReference>
<reference evidence="4" key="1">
    <citation type="submission" date="2016-10" db="EMBL/GenBank/DDBJ databases">
        <title>Sequence of Gallionella enrichment culture.</title>
        <authorList>
            <person name="Poehlein A."/>
            <person name="Muehling M."/>
            <person name="Daniel R."/>
        </authorList>
    </citation>
    <scope>NUCLEOTIDE SEQUENCE</scope>
</reference>
<sequence length="253" mass="26794">MAAAPAPTAAPAPAAGRIRQANEAAIVRAAETVFARDGFRGASMAEIAAQAGVAKANIHYYFRTKQQLYRAVLEGMLRDWLAETDGIRADADPAQALGAYVRAKMALAQTRPEASRVFAGEMLRGAPEMQDILRGELRELVARKSAVIEGWIAQGRMAPVDPPHLFFTIWAATQTYADFAPQVRAVLGARSLRGAPWQRATEHVVGLVLRGCGLGALAAGTAPSRAAGGLRTPAAPHPSPPRLRGGSKTSRRG</sequence>
<protein>
    <submittedName>
        <fullName evidence="4">HTH-type transcriptional regulator RutR</fullName>
    </submittedName>
</protein>
<dbReference type="InterPro" id="IPR023772">
    <property type="entry name" value="DNA-bd_HTH_TetR-type_CS"/>
</dbReference>
<accession>A0A1J5QDW3</accession>
<dbReference type="PRINTS" id="PR00455">
    <property type="entry name" value="HTHTETR"/>
</dbReference>
<dbReference type="PANTHER" id="PTHR30328">
    <property type="entry name" value="TRANSCRIPTIONAL REPRESSOR"/>
    <property type="match status" value="1"/>
</dbReference>
<dbReference type="InterPro" id="IPR009057">
    <property type="entry name" value="Homeodomain-like_sf"/>
</dbReference>
<dbReference type="Gene3D" id="1.10.10.60">
    <property type="entry name" value="Homeodomain-like"/>
    <property type="match status" value="1"/>
</dbReference>
<evidence type="ECO:0000256" key="1">
    <source>
        <dbReference type="ARBA" id="ARBA00023125"/>
    </source>
</evidence>
<dbReference type="AlphaFoldDB" id="A0A1J5QDW3"/>
<dbReference type="SUPFAM" id="SSF48498">
    <property type="entry name" value="Tetracyclin repressor-like, C-terminal domain"/>
    <property type="match status" value="1"/>
</dbReference>
<organism evidence="4">
    <name type="scientific">mine drainage metagenome</name>
    <dbReference type="NCBI Taxonomy" id="410659"/>
    <lineage>
        <taxon>unclassified sequences</taxon>
        <taxon>metagenomes</taxon>
        <taxon>ecological metagenomes</taxon>
    </lineage>
</organism>
<dbReference type="InterPro" id="IPR013573">
    <property type="entry name" value="Tscrpt_reg_YcdC_C"/>
</dbReference>
<dbReference type="Pfam" id="PF08362">
    <property type="entry name" value="TetR_C_3"/>
    <property type="match status" value="1"/>
</dbReference>
<dbReference type="SUPFAM" id="SSF46689">
    <property type="entry name" value="Homeodomain-like"/>
    <property type="match status" value="1"/>
</dbReference>
<dbReference type="PROSITE" id="PS50977">
    <property type="entry name" value="HTH_TETR_2"/>
    <property type="match status" value="1"/>
</dbReference>
<dbReference type="GO" id="GO:0003677">
    <property type="term" value="F:DNA binding"/>
    <property type="evidence" value="ECO:0007669"/>
    <property type="project" value="UniProtKB-KW"/>
</dbReference>
<dbReference type="InterPro" id="IPR036271">
    <property type="entry name" value="Tet_transcr_reg_TetR-rel_C_sf"/>
</dbReference>
<feature type="region of interest" description="Disordered" evidence="2">
    <location>
        <begin position="224"/>
        <end position="253"/>
    </location>
</feature>
<dbReference type="PANTHER" id="PTHR30328:SF54">
    <property type="entry name" value="HTH-TYPE TRANSCRIPTIONAL REPRESSOR SCO4008"/>
    <property type="match status" value="1"/>
</dbReference>
<dbReference type="GO" id="GO:0045892">
    <property type="term" value="P:negative regulation of DNA-templated transcription"/>
    <property type="evidence" value="ECO:0007669"/>
    <property type="project" value="InterPro"/>
</dbReference>